<dbReference type="NCBIfam" id="NF009222">
    <property type="entry name" value="PRK12570.1"/>
    <property type="match status" value="1"/>
</dbReference>
<dbReference type="GO" id="GO:0016829">
    <property type="term" value="F:lyase activity"/>
    <property type="evidence" value="ECO:0007669"/>
    <property type="project" value="UniProtKB-KW"/>
</dbReference>
<sequence length="302" mass="32734">MSSYLESLITEQVNVNTKNIDTMSTVEILNSINNEDIKVAYAVKEEIPGIAKAVDVVSEKLKNNGRLFYVGAGTSGRLGILDASECPATYSTDPEIVQGIIAGGNKAIFTSIEGAEDDEEKGRNLIKEKGMNPKDVVIGITASGRTPFVIGAIKEAKKNGIVTIGISNNKNSVINKEVDIKINPIVGPEVIMGSTRMKAGTSQKLILNMITTASMIKLGKVYGNLMVDLQLSNKKLIDRAVRIIEYAANVNKDTAKEYLEKSDFNPKVSIVMLKTGTKKDEAEELLKKANGFVTQAIKAYFK</sequence>
<dbReference type="InterPro" id="IPR040190">
    <property type="entry name" value="MURQ/GCKR"/>
</dbReference>
<dbReference type="NCBIfam" id="TIGR00274">
    <property type="entry name" value="N-acetylmuramic acid 6-phosphate etherase"/>
    <property type="match status" value="1"/>
</dbReference>
<comment type="function">
    <text evidence="3">Specifically catalyzes the cleavage of the D-lactyl ether substituent of MurNAc 6-phosphate, producing GlcNAc 6-phosphate and D-lactate.</text>
</comment>
<name>A0ABW8TII6_9CLOT</name>
<evidence type="ECO:0000313" key="6">
    <source>
        <dbReference type="Proteomes" id="UP001623592"/>
    </source>
</evidence>
<dbReference type="EC" id="4.2.1.126" evidence="3"/>
<dbReference type="Pfam" id="PF22645">
    <property type="entry name" value="GKRP_SIS_N"/>
    <property type="match status" value="1"/>
</dbReference>
<organism evidence="5 6">
    <name type="scientific">Clostridium neuense</name>
    <dbReference type="NCBI Taxonomy" id="1728934"/>
    <lineage>
        <taxon>Bacteria</taxon>
        <taxon>Bacillati</taxon>
        <taxon>Bacillota</taxon>
        <taxon>Clostridia</taxon>
        <taxon>Eubacteriales</taxon>
        <taxon>Clostridiaceae</taxon>
        <taxon>Clostridium</taxon>
    </lineage>
</organism>
<evidence type="ECO:0000259" key="4">
    <source>
        <dbReference type="PROSITE" id="PS51464"/>
    </source>
</evidence>
<keyword evidence="1 3" id="KW-0456">Lyase</keyword>
<dbReference type="Gene3D" id="1.10.8.1080">
    <property type="match status" value="1"/>
</dbReference>
<feature type="domain" description="SIS" evidence="4">
    <location>
        <begin position="57"/>
        <end position="220"/>
    </location>
</feature>
<protein>
    <recommendedName>
        <fullName evidence="3">N-acetylmuramic acid 6-phosphate etherase</fullName>
        <shortName evidence="3">MurNAc-6-P etherase</shortName>
        <ecNumber evidence="3">4.2.1.126</ecNumber>
    </recommendedName>
    <alternativeName>
        <fullName evidence="3">N-acetylmuramic acid 6-phosphate hydrolase</fullName>
    </alternativeName>
    <alternativeName>
        <fullName evidence="3">N-acetylmuramic acid 6-phosphate lyase</fullName>
    </alternativeName>
</protein>
<dbReference type="InterPro" id="IPR005486">
    <property type="entry name" value="Glucokinase_regulatory_CS"/>
</dbReference>
<feature type="active site" evidence="3">
    <location>
        <position position="116"/>
    </location>
</feature>
<gene>
    <name evidence="3 5" type="primary">murQ</name>
    <name evidence="5" type="ORF">ACJDT4_15715</name>
</gene>
<comment type="miscellaneous">
    <text evidence="3">A lyase-type mechanism (elimination/hydration) is suggested for the cleavage of the lactyl ether bond of MurNAc 6-phosphate, with the formation of an alpha,beta-unsaturated aldehyde intermediate with (E)-stereochemistry, followed by the syn addition of water to give product.</text>
</comment>
<dbReference type="PANTHER" id="PTHR10088:SF4">
    <property type="entry name" value="GLUCOKINASE REGULATORY PROTEIN"/>
    <property type="match status" value="1"/>
</dbReference>
<dbReference type="InterPro" id="IPR005488">
    <property type="entry name" value="Etherase_MurQ"/>
</dbReference>
<dbReference type="Gene3D" id="3.40.50.10490">
    <property type="entry name" value="Glucose-6-phosphate isomerase like protein, domain 1"/>
    <property type="match status" value="1"/>
</dbReference>
<dbReference type="PANTHER" id="PTHR10088">
    <property type="entry name" value="GLUCOKINASE REGULATORY PROTEIN"/>
    <property type="match status" value="1"/>
</dbReference>
<evidence type="ECO:0000256" key="2">
    <source>
        <dbReference type="ARBA" id="ARBA00023277"/>
    </source>
</evidence>
<comment type="caution">
    <text evidence="5">The sequence shown here is derived from an EMBL/GenBank/DDBJ whole genome shotgun (WGS) entry which is preliminary data.</text>
</comment>
<comment type="pathway">
    <text evidence="3">Amino-sugar metabolism; N-acetylmuramate degradation.</text>
</comment>
<dbReference type="PROSITE" id="PS50012">
    <property type="entry name" value="RCC1_3"/>
    <property type="match status" value="1"/>
</dbReference>
<feature type="active site" description="Proton donor" evidence="3">
    <location>
        <position position="85"/>
    </location>
</feature>
<comment type="similarity">
    <text evidence="3">Belongs to the GCKR-like family. MurNAc-6-P etherase subfamily.</text>
</comment>
<comment type="catalytic activity">
    <reaction evidence="3">
        <text>N-acetyl-D-muramate 6-phosphate + H2O = N-acetyl-D-glucosamine 6-phosphate + (R)-lactate</text>
        <dbReference type="Rhea" id="RHEA:26410"/>
        <dbReference type="ChEBI" id="CHEBI:15377"/>
        <dbReference type="ChEBI" id="CHEBI:16004"/>
        <dbReference type="ChEBI" id="CHEBI:57513"/>
        <dbReference type="ChEBI" id="CHEBI:58722"/>
        <dbReference type="EC" id="4.2.1.126"/>
    </reaction>
</comment>
<comment type="subunit">
    <text evidence="3">Homodimer.</text>
</comment>
<dbReference type="RefSeq" id="WP_406788515.1">
    <property type="nucleotide sequence ID" value="NZ_JBJIAA010000013.1"/>
</dbReference>
<evidence type="ECO:0000256" key="1">
    <source>
        <dbReference type="ARBA" id="ARBA00023239"/>
    </source>
</evidence>
<keyword evidence="2 3" id="KW-0119">Carbohydrate metabolism</keyword>
<dbReference type="EMBL" id="JBJIAA010000013">
    <property type="protein sequence ID" value="MFL0251865.1"/>
    <property type="molecule type" value="Genomic_DNA"/>
</dbReference>
<accession>A0ABW8TII6</accession>
<evidence type="ECO:0000313" key="5">
    <source>
        <dbReference type="EMBL" id="MFL0251865.1"/>
    </source>
</evidence>
<dbReference type="InterPro" id="IPR046348">
    <property type="entry name" value="SIS_dom_sf"/>
</dbReference>
<dbReference type="NCBIfam" id="NF003915">
    <property type="entry name" value="PRK05441.1"/>
    <property type="match status" value="1"/>
</dbReference>
<keyword evidence="6" id="KW-1185">Reference proteome</keyword>
<dbReference type="Proteomes" id="UP001623592">
    <property type="component" value="Unassembled WGS sequence"/>
</dbReference>
<reference evidence="5 6" key="1">
    <citation type="submission" date="2024-11" db="EMBL/GenBank/DDBJ databases">
        <authorList>
            <person name="Heng Y.C."/>
            <person name="Lim A.C.H."/>
            <person name="Lee J.K.Y."/>
            <person name="Kittelmann S."/>
        </authorList>
    </citation>
    <scope>NUCLEOTIDE SEQUENCE [LARGE SCALE GENOMIC DNA]</scope>
    <source>
        <strain evidence="5 6">WILCCON 0114</strain>
    </source>
</reference>
<dbReference type="PROSITE" id="PS01272">
    <property type="entry name" value="GCKR"/>
    <property type="match status" value="1"/>
</dbReference>
<evidence type="ECO:0000256" key="3">
    <source>
        <dbReference type="HAMAP-Rule" id="MF_00068"/>
    </source>
</evidence>
<dbReference type="HAMAP" id="MF_00068">
    <property type="entry name" value="MurQ"/>
    <property type="match status" value="1"/>
</dbReference>
<dbReference type="InterPro" id="IPR001347">
    <property type="entry name" value="SIS_dom"/>
</dbReference>
<dbReference type="InterPro" id="IPR000408">
    <property type="entry name" value="Reg_chr_condens"/>
</dbReference>
<dbReference type="SUPFAM" id="SSF53697">
    <property type="entry name" value="SIS domain"/>
    <property type="match status" value="1"/>
</dbReference>
<dbReference type="Pfam" id="PF20741">
    <property type="entry name" value="GKRP-like_C"/>
    <property type="match status" value="1"/>
</dbReference>
<proteinExistence type="inferred from homology"/>
<dbReference type="CDD" id="cd05007">
    <property type="entry name" value="SIS_Etherase"/>
    <property type="match status" value="1"/>
</dbReference>
<dbReference type="PROSITE" id="PS51464">
    <property type="entry name" value="SIS"/>
    <property type="match status" value="1"/>
</dbReference>